<organism evidence="9 10">
    <name type="scientific">Vibrio algarum</name>
    <dbReference type="NCBI Taxonomy" id="3020714"/>
    <lineage>
        <taxon>Bacteria</taxon>
        <taxon>Pseudomonadati</taxon>
        <taxon>Pseudomonadota</taxon>
        <taxon>Gammaproteobacteria</taxon>
        <taxon>Vibrionales</taxon>
        <taxon>Vibrionaceae</taxon>
        <taxon>Vibrio</taxon>
    </lineage>
</organism>
<dbReference type="Pfam" id="PF01613">
    <property type="entry name" value="Flavin_Reduct"/>
    <property type="match status" value="1"/>
</dbReference>
<evidence type="ECO:0000256" key="1">
    <source>
        <dbReference type="ARBA" id="ARBA00005112"/>
    </source>
</evidence>
<dbReference type="EMBL" id="JAQLOI010000003">
    <property type="protein sequence ID" value="MDB1125620.1"/>
    <property type="molecule type" value="Genomic_DNA"/>
</dbReference>
<keyword evidence="5" id="KW-0058">Aromatic hydrocarbons catabolism</keyword>
<evidence type="ECO:0000256" key="2">
    <source>
        <dbReference type="ARBA" id="ARBA00006032"/>
    </source>
</evidence>
<dbReference type="InterPro" id="IPR002563">
    <property type="entry name" value="Flavin_Rdtase-like_dom"/>
</dbReference>
<evidence type="ECO:0000256" key="5">
    <source>
        <dbReference type="ARBA" id="ARBA00022797"/>
    </source>
</evidence>
<evidence type="ECO:0000256" key="6">
    <source>
        <dbReference type="ARBA" id="ARBA00023002"/>
    </source>
</evidence>
<comment type="caution">
    <text evidence="9">The sequence shown here is derived from an EMBL/GenBank/DDBJ whole genome shotgun (WGS) entry which is preliminary data.</text>
</comment>
<dbReference type="SMART" id="SM00903">
    <property type="entry name" value="Flavin_Reduct"/>
    <property type="match status" value="1"/>
</dbReference>
<dbReference type="Proteomes" id="UP001210678">
    <property type="component" value="Unassembled WGS sequence"/>
</dbReference>
<gene>
    <name evidence="9" type="primary">hpaC</name>
    <name evidence="9" type="ORF">PGX00_18940</name>
</gene>
<accession>A0ABT4YVX5</accession>
<comment type="similarity">
    <text evidence="2">Belongs to the non-flavoprotein flavin reductase family. HpaC subfamily.</text>
</comment>
<evidence type="ECO:0000313" key="10">
    <source>
        <dbReference type="Proteomes" id="UP001210678"/>
    </source>
</evidence>
<dbReference type="InterPro" id="IPR012349">
    <property type="entry name" value="Split_barrel_FMN-bd"/>
</dbReference>
<comment type="pathway">
    <text evidence="1">Aromatic compound metabolism; 4-hydroxyphenylacetate degradation; pyruvate and succinate semialdehyde from 4-hydroxyphenylacetate: step 1/7.</text>
</comment>
<evidence type="ECO:0000259" key="8">
    <source>
        <dbReference type="SMART" id="SM00903"/>
    </source>
</evidence>
<feature type="domain" description="Flavin reductase like" evidence="8">
    <location>
        <begin position="11"/>
        <end position="158"/>
    </location>
</feature>
<dbReference type="InterPro" id="IPR050268">
    <property type="entry name" value="NADH-dep_flavin_reductase"/>
</dbReference>
<sequence>MSNQPLFRDAMANLAAAVNIVTTGGEAGTVGITATAVCSITDTPATIMVCVNKNSASNEIIKNNKNLCINVCASEQQQMSLDFAGMTELTMEERFANPAWTKNEAGVPVLSDCLASIEGHISEISEMGTHTVFFVKIDNIAVNKGKDALVYFAREFKTVECAKDKEVIAA</sequence>
<protein>
    <recommendedName>
        <fullName evidence="3">4-hydroxyphenylacetate 3-monooxygenase reductase component</fullName>
    </recommendedName>
</protein>
<keyword evidence="10" id="KW-1185">Reference proteome</keyword>
<dbReference type="SUPFAM" id="SSF50475">
    <property type="entry name" value="FMN-binding split barrel"/>
    <property type="match status" value="1"/>
</dbReference>
<dbReference type="GO" id="GO:0052881">
    <property type="term" value="F:4-hydroxyphenylacetate 3-monooxygenase activity"/>
    <property type="evidence" value="ECO:0007669"/>
    <property type="project" value="UniProtKB-EC"/>
</dbReference>
<evidence type="ECO:0000256" key="7">
    <source>
        <dbReference type="ARBA" id="ARBA00023027"/>
    </source>
</evidence>
<dbReference type="RefSeq" id="WP_272139504.1">
    <property type="nucleotide sequence ID" value="NZ_JAQLOI010000003.1"/>
</dbReference>
<keyword evidence="6 9" id="KW-0560">Oxidoreductase</keyword>
<dbReference type="NCBIfam" id="TIGR02296">
    <property type="entry name" value="HpaC"/>
    <property type="match status" value="1"/>
</dbReference>
<proteinExistence type="inferred from homology"/>
<reference evidence="9 10" key="1">
    <citation type="submission" date="2023-01" db="EMBL/GenBank/DDBJ databases">
        <title>Vibrio sp. KJ40-1 sp.nov, isolated from marine algae.</title>
        <authorList>
            <person name="Butt M."/>
            <person name="Kim J.M.J."/>
            <person name="Jeon C.O.C."/>
        </authorList>
    </citation>
    <scope>NUCLEOTIDE SEQUENCE [LARGE SCALE GENOMIC DNA]</scope>
    <source>
        <strain evidence="9 10">KJ40-1</strain>
    </source>
</reference>
<dbReference type="Gene3D" id="2.30.110.10">
    <property type="entry name" value="Electron Transport, Fmn-binding Protein, Chain A"/>
    <property type="match status" value="1"/>
</dbReference>
<evidence type="ECO:0000313" key="9">
    <source>
        <dbReference type="EMBL" id="MDB1125620.1"/>
    </source>
</evidence>
<evidence type="ECO:0000256" key="4">
    <source>
        <dbReference type="ARBA" id="ARBA00022630"/>
    </source>
</evidence>
<name>A0ABT4YVX5_9VIBR</name>
<keyword evidence="4" id="KW-0285">Flavoprotein</keyword>
<dbReference type="PANTHER" id="PTHR30466:SF1">
    <property type="entry name" value="FMN REDUCTASE (NADH) RUTF"/>
    <property type="match status" value="1"/>
</dbReference>
<dbReference type="PANTHER" id="PTHR30466">
    <property type="entry name" value="FLAVIN REDUCTASE"/>
    <property type="match status" value="1"/>
</dbReference>
<keyword evidence="7" id="KW-0520">NAD</keyword>
<dbReference type="InterPro" id="IPR011982">
    <property type="entry name" value="HPA_mOase_red"/>
</dbReference>
<evidence type="ECO:0000256" key="3">
    <source>
        <dbReference type="ARBA" id="ARBA00015398"/>
    </source>
</evidence>